<evidence type="ECO:0000256" key="2">
    <source>
        <dbReference type="ARBA" id="ARBA00022475"/>
    </source>
</evidence>
<feature type="transmembrane region" description="Helical" evidence="6">
    <location>
        <begin position="111"/>
        <end position="136"/>
    </location>
</feature>
<keyword evidence="2" id="KW-1003">Cell membrane</keyword>
<dbReference type="PANTHER" id="PTHR30250">
    <property type="entry name" value="PST FAMILY PREDICTED COLANIC ACID TRANSPORTER"/>
    <property type="match status" value="1"/>
</dbReference>
<feature type="transmembrane region" description="Helical" evidence="6">
    <location>
        <begin position="386"/>
        <end position="405"/>
    </location>
</feature>
<organism evidence="7 8">
    <name type="scientific">candidate division WWE3 bacterium</name>
    <dbReference type="NCBI Taxonomy" id="2053526"/>
    <lineage>
        <taxon>Bacteria</taxon>
        <taxon>Katanobacteria</taxon>
    </lineage>
</organism>
<evidence type="ECO:0000313" key="7">
    <source>
        <dbReference type="EMBL" id="MBE7525644.1"/>
    </source>
</evidence>
<evidence type="ECO:0000313" key="8">
    <source>
        <dbReference type="Proteomes" id="UP000710385"/>
    </source>
</evidence>
<feature type="transmembrane region" description="Helical" evidence="6">
    <location>
        <begin position="148"/>
        <end position="166"/>
    </location>
</feature>
<accession>A0A928TT52</accession>
<dbReference type="Proteomes" id="UP000710385">
    <property type="component" value="Unassembled WGS sequence"/>
</dbReference>
<feature type="transmembrane region" description="Helical" evidence="6">
    <location>
        <begin position="87"/>
        <end position="105"/>
    </location>
</feature>
<protein>
    <submittedName>
        <fullName evidence="7">Flippase</fullName>
    </submittedName>
</protein>
<evidence type="ECO:0000256" key="4">
    <source>
        <dbReference type="ARBA" id="ARBA00022989"/>
    </source>
</evidence>
<evidence type="ECO:0000256" key="5">
    <source>
        <dbReference type="ARBA" id="ARBA00023136"/>
    </source>
</evidence>
<feature type="transmembrane region" description="Helical" evidence="6">
    <location>
        <begin position="441"/>
        <end position="462"/>
    </location>
</feature>
<evidence type="ECO:0000256" key="6">
    <source>
        <dbReference type="SAM" id="Phobius"/>
    </source>
</evidence>
<keyword evidence="4 6" id="KW-1133">Transmembrane helix</keyword>
<feature type="transmembrane region" description="Helical" evidence="6">
    <location>
        <begin position="322"/>
        <end position="341"/>
    </location>
</feature>
<dbReference type="CDD" id="cd13128">
    <property type="entry name" value="MATE_Wzx_like"/>
    <property type="match status" value="1"/>
</dbReference>
<dbReference type="PANTHER" id="PTHR30250:SF11">
    <property type="entry name" value="O-ANTIGEN TRANSPORTER-RELATED"/>
    <property type="match status" value="1"/>
</dbReference>
<feature type="transmembrane region" description="Helical" evidence="6">
    <location>
        <begin position="417"/>
        <end position="435"/>
    </location>
</feature>
<feature type="transmembrane region" description="Helical" evidence="6">
    <location>
        <begin position="12"/>
        <end position="32"/>
    </location>
</feature>
<keyword evidence="5 6" id="KW-0472">Membrane</keyword>
<reference evidence="7" key="1">
    <citation type="submission" date="2020-05" db="EMBL/GenBank/DDBJ databases">
        <title>High-Quality Genomes of Partial-Nitritation/Anammox System by Hierarchical Clustering Based Hybrid Assembly.</title>
        <authorList>
            <person name="Liu L."/>
            <person name="Wang Y."/>
            <person name="Che Y."/>
            <person name="Chen Y."/>
            <person name="Xia Y."/>
            <person name="Luo R."/>
            <person name="Cheng S.H."/>
            <person name="Zheng C."/>
            <person name="Zhang T."/>
        </authorList>
    </citation>
    <scope>NUCLEOTIDE SEQUENCE</scope>
    <source>
        <strain evidence="7">H1_PAT1</strain>
    </source>
</reference>
<dbReference type="AlphaFoldDB" id="A0A928TT52"/>
<keyword evidence="3 6" id="KW-0812">Transmembrane</keyword>
<dbReference type="InterPro" id="IPR050833">
    <property type="entry name" value="Poly_Biosynth_Transport"/>
</dbReference>
<comment type="caution">
    <text evidence="7">The sequence shown here is derived from an EMBL/GenBank/DDBJ whole genome shotgun (WGS) entry which is preliminary data.</text>
</comment>
<feature type="transmembrane region" description="Helical" evidence="6">
    <location>
        <begin position="44"/>
        <end position="67"/>
    </location>
</feature>
<evidence type="ECO:0000256" key="1">
    <source>
        <dbReference type="ARBA" id="ARBA00004651"/>
    </source>
</evidence>
<dbReference type="Pfam" id="PF01943">
    <property type="entry name" value="Polysacc_synt"/>
    <property type="match status" value="1"/>
</dbReference>
<name>A0A928TT52_UNCKA</name>
<gene>
    <name evidence="7" type="ORF">HS096_04645</name>
</gene>
<feature type="transmembrane region" description="Helical" evidence="6">
    <location>
        <begin position="288"/>
        <end position="310"/>
    </location>
</feature>
<proteinExistence type="predicted"/>
<feature type="transmembrane region" description="Helical" evidence="6">
    <location>
        <begin position="255"/>
        <end position="276"/>
    </location>
</feature>
<dbReference type="EMBL" id="JABTTY010000001">
    <property type="protein sequence ID" value="MBE7525644.1"/>
    <property type="molecule type" value="Genomic_DNA"/>
</dbReference>
<comment type="subcellular location">
    <subcellularLocation>
        <location evidence="1">Cell membrane</location>
        <topology evidence="1">Multi-pass membrane protein</topology>
    </subcellularLocation>
</comment>
<dbReference type="GO" id="GO:0005886">
    <property type="term" value="C:plasma membrane"/>
    <property type="evidence" value="ECO:0007669"/>
    <property type="project" value="UniProtKB-SubCell"/>
</dbReference>
<evidence type="ECO:0000256" key="3">
    <source>
        <dbReference type="ARBA" id="ARBA00022692"/>
    </source>
</evidence>
<dbReference type="InterPro" id="IPR002797">
    <property type="entry name" value="Polysacc_synth"/>
</dbReference>
<sequence length="492" mass="52881">MSSAKTIAKNTAWLLIATTGQKLLAFLAFAIAARLVGPTVTGEYFFSVAVTSTFVILADLGMTPVVIRSIASGKKEGKRLFGAALRLKFLLIPVAILASFIFIGIRNVNEVIIVTTAIMTLVMSADSIHLVFYGALRGSQQLRFEAMGMFIGQALSAITAVSAAILGWGAPGLALALLMGSVWNVGWSWAKAARQGVLPEVPKKGDLASLARQAVPFALAGIFVKIYSYLDTLTIQYFHGEKAVGDYSVAYKSTYAFQFIPLVFIAALYPAMSSVFAKNDKAELQKVFAGSLRIMAIVAAPIAAGLSAIAPQFVTMIYGHSFLGSVAALTVLPWVLLPIFIDFPVGSLLNASHRAHLKTTAMGGAMIVNAVLNFLLVPLMGPVGAAWAAVVSFWFLLFAGICFCWKMLPSVSWFFWLLARALASGAAVWFAVRMFGKPMPFPLIILFGAAVAGVALLATKLLTIQELRNMVRWLAAKVRGNMQDEEELHEEV</sequence>
<feature type="transmembrane region" description="Helical" evidence="6">
    <location>
        <begin position="361"/>
        <end position="380"/>
    </location>
</feature>